<reference evidence="1" key="3">
    <citation type="submission" date="2020-02" db="EMBL/GenBank/DDBJ databases">
        <authorList>
            <person name="Matsumoto Y."/>
            <person name="Motooka D."/>
            <person name="Nakamura S."/>
        </authorList>
    </citation>
    <scope>NUCLEOTIDE SEQUENCE</scope>
    <source>
        <strain evidence="1">JCM 6377</strain>
    </source>
</reference>
<sequence length="338" mass="37655">MGDKEELDLSVIPRYEVDFKSLTSATSEDPFLRASFELLKEAGALVVAAAGTLDEQHSDGFARNEAILVGHLVRMTKLMRSIIAGIADGHGGDQQMQLVRQFLDSASSLKYLLEDPSDTSRFDAYVLDSLIGEKEFLKDIEKEAAARGGQKLDIELRIERSIQRTFDTAGVSESEIPPRSRLKKENPWPTAQQRLKLLGSTAYSAFRMGSGAIHGSWHDLERNHLDLVDGKFRPDPDVAPERPQPLFAMALAGTEIALEYIHKCVPDAEHLFRPRFEDLTERLVHGNELHEAYLAEIFNRSSDDIERQVLLDSGVLAWTCCWSAATASLADGSRRTCE</sequence>
<dbReference type="RefSeq" id="WP_097945078.1">
    <property type="nucleotide sequence ID" value="NZ_BLKS01000001.1"/>
</dbReference>
<evidence type="ECO:0000313" key="4">
    <source>
        <dbReference type="Proteomes" id="UP000465302"/>
    </source>
</evidence>
<reference evidence="1 4" key="2">
    <citation type="journal article" date="2019" name="Emerg. Microbes Infect.">
        <title>Comprehensive subspecies identification of 175 nontuberculous mycobacteria species based on 7547 genomic profiles.</title>
        <authorList>
            <person name="Matsumoto Y."/>
            <person name="Kinjo T."/>
            <person name="Motooka D."/>
            <person name="Nabeya D."/>
            <person name="Jung N."/>
            <person name="Uechi K."/>
            <person name="Horii T."/>
            <person name="Iida T."/>
            <person name="Fujita J."/>
            <person name="Nakamura S."/>
        </authorList>
    </citation>
    <scope>NUCLEOTIDE SEQUENCE [LARGE SCALE GENOMIC DNA]</scope>
    <source>
        <strain evidence="1 4">JCM 6377</strain>
    </source>
</reference>
<evidence type="ECO:0000313" key="2">
    <source>
        <dbReference type="EMBL" id="PEG33213.1"/>
    </source>
</evidence>
<dbReference type="EMBL" id="PDCP01000133">
    <property type="protein sequence ID" value="PEG33213.1"/>
    <property type="molecule type" value="Genomic_DNA"/>
</dbReference>
<dbReference type="Pfam" id="PF18928">
    <property type="entry name" value="DUF5677"/>
    <property type="match status" value="1"/>
</dbReference>
<evidence type="ECO:0000313" key="3">
    <source>
        <dbReference type="Proteomes" id="UP000220914"/>
    </source>
</evidence>
<dbReference type="AlphaFoldDB" id="A0A2A7MNZ2"/>
<dbReference type="OrthoDB" id="5117173at2"/>
<comment type="caution">
    <text evidence="2">The sequence shown here is derived from an EMBL/GenBank/DDBJ whole genome shotgun (WGS) entry which is preliminary data.</text>
</comment>
<name>A0A2A7MNZ2_MYCAG</name>
<keyword evidence="3" id="KW-1185">Reference proteome</keyword>
<gene>
    <name evidence="2" type="ORF">CQY20_31960</name>
    <name evidence="1" type="ORF">MAGR_15840</name>
</gene>
<reference evidence="2 3" key="1">
    <citation type="submission" date="2017-10" db="EMBL/GenBank/DDBJ databases">
        <title>The new phylogeny of genus Mycobacterium.</title>
        <authorList>
            <person name="Tortoli E."/>
            <person name="Trovato A."/>
            <person name="Cirillo D.M."/>
        </authorList>
    </citation>
    <scope>NUCLEOTIDE SEQUENCE [LARGE SCALE GENOMIC DNA]</scope>
    <source>
        <strain evidence="2 3">CCUG37673</strain>
    </source>
</reference>
<dbReference type="EMBL" id="BLKS01000001">
    <property type="protein sequence ID" value="GFG50143.1"/>
    <property type="molecule type" value="Genomic_DNA"/>
</dbReference>
<dbReference type="Proteomes" id="UP000465302">
    <property type="component" value="Unassembled WGS sequence"/>
</dbReference>
<evidence type="ECO:0000313" key="1">
    <source>
        <dbReference type="EMBL" id="GFG50143.1"/>
    </source>
</evidence>
<proteinExistence type="predicted"/>
<dbReference type="Proteomes" id="UP000220914">
    <property type="component" value="Unassembled WGS sequence"/>
</dbReference>
<accession>A0A2A7MNZ2</accession>
<protein>
    <submittedName>
        <fullName evidence="2">Uncharacterized protein</fullName>
    </submittedName>
</protein>
<organism evidence="2 3">
    <name type="scientific">Mycolicibacterium agri</name>
    <name type="common">Mycobacterium agri</name>
    <dbReference type="NCBI Taxonomy" id="36811"/>
    <lineage>
        <taxon>Bacteria</taxon>
        <taxon>Bacillati</taxon>
        <taxon>Actinomycetota</taxon>
        <taxon>Actinomycetes</taxon>
        <taxon>Mycobacteriales</taxon>
        <taxon>Mycobacteriaceae</taxon>
        <taxon>Mycolicibacterium</taxon>
    </lineage>
</organism>
<dbReference type="InterPro" id="IPR043733">
    <property type="entry name" value="DUF5677"/>
</dbReference>